<organism evidence="2 3">
    <name type="scientific">Stackebrandtia albiflava</name>
    <dbReference type="NCBI Taxonomy" id="406432"/>
    <lineage>
        <taxon>Bacteria</taxon>
        <taxon>Bacillati</taxon>
        <taxon>Actinomycetota</taxon>
        <taxon>Actinomycetes</taxon>
        <taxon>Glycomycetales</taxon>
        <taxon>Glycomycetaceae</taxon>
        <taxon>Stackebrandtia</taxon>
    </lineage>
</organism>
<keyword evidence="1" id="KW-0472">Membrane</keyword>
<protein>
    <submittedName>
        <fullName evidence="2">Uncharacterized protein</fullName>
    </submittedName>
</protein>
<keyword evidence="1" id="KW-1133">Transmembrane helix</keyword>
<evidence type="ECO:0000256" key="1">
    <source>
        <dbReference type="SAM" id="Phobius"/>
    </source>
</evidence>
<keyword evidence="1" id="KW-0812">Transmembrane</keyword>
<accession>A0A562V285</accession>
<dbReference type="EMBL" id="VLLL01000006">
    <property type="protein sequence ID" value="TWJ12009.1"/>
    <property type="molecule type" value="Genomic_DNA"/>
</dbReference>
<dbReference type="Proteomes" id="UP000321617">
    <property type="component" value="Unassembled WGS sequence"/>
</dbReference>
<dbReference type="OrthoDB" id="4868406at2"/>
<name>A0A562V285_9ACTN</name>
<proteinExistence type="predicted"/>
<keyword evidence="3" id="KW-1185">Reference proteome</keyword>
<evidence type="ECO:0000313" key="2">
    <source>
        <dbReference type="EMBL" id="TWJ12009.1"/>
    </source>
</evidence>
<sequence>MTHPASAPPAPPAATRRSGRGIAAGLALAVAAGVVGYGLFTVSPAPAVGALTPPPMDEGITGHDFTNATLQPFGSPDPVTLVDGVALNPGMEEIGVGYHIAQGPVFADIDADADLDAAMLMMWSPAAGATTYSLYVWTWDDGAVAQVPRQLDPGYRGLLTDLAATGTAFTVARTMHADLSGHEQTDTVTVGLSGEDLVLTDPMSAVAPCLTDPAGPPGAAVAENVPPLTAPHAEAAPADVPRDAAVTTVESDYDGDGWVVAAIRSGDVVHACGWVPIAAVGN</sequence>
<evidence type="ECO:0000313" key="3">
    <source>
        <dbReference type="Proteomes" id="UP000321617"/>
    </source>
</evidence>
<reference evidence="2 3" key="1">
    <citation type="journal article" date="2013" name="Stand. Genomic Sci.">
        <title>Genomic Encyclopedia of Type Strains, Phase I: The one thousand microbial genomes (KMG-I) project.</title>
        <authorList>
            <person name="Kyrpides N.C."/>
            <person name="Woyke T."/>
            <person name="Eisen J.A."/>
            <person name="Garrity G."/>
            <person name="Lilburn T.G."/>
            <person name="Beck B.J."/>
            <person name="Whitman W.B."/>
            <person name="Hugenholtz P."/>
            <person name="Klenk H.P."/>
        </authorList>
    </citation>
    <scope>NUCLEOTIDE SEQUENCE [LARGE SCALE GENOMIC DNA]</scope>
    <source>
        <strain evidence="2 3">DSM 45044</strain>
    </source>
</reference>
<feature type="transmembrane region" description="Helical" evidence="1">
    <location>
        <begin position="21"/>
        <end position="40"/>
    </location>
</feature>
<dbReference type="RefSeq" id="WP_147138789.1">
    <property type="nucleotide sequence ID" value="NZ_BAABIJ010000002.1"/>
</dbReference>
<dbReference type="AlphaFoldDB" id="A0A562V285"/>
<comment type="caution">
    <text evidence="2">The sequence shown here is derived from an EMBL/GenBank/DDBJ whole genome shotgun (WGS) entry which is preliminary data.</text>
</comment>
<gene>
    <name evidence="2" type="ORF">LX16_2754</name>
</gene>